<dbReference type="Pfam" id="PF09752">
    <property type="entry name" value="ABHD18"/>
    <property type="match status" value="1"/>
</dbReference>
<dbReference type="Proteomes" id="UP000298416">
    <property type="component" value="Unassembled WGS sequence"/>
</dbReference>
<reference evidence="1" key="2">
    <citation type="submission" date="2020-08" db="EMBL/GenBank/DDBJ databases">
        <title>Plant Genome Project.</title>
        <authorList>
            <person name="Zhang R.-G."/>
        </authorList>
    </citation>
    <scope>NUCLEOTIDE SEQUENCE</scope>
    <source>
        <strain evidence="1">Huo1</strain>
        <tissue evidence="1">Leaf</tissue>
    </source>
</reference>
<name>A0A8X8WNV0_SALSN</name>
<reference evidence="1" key="1">
    <citation type="submission" date="2018-01" db="EMBL/GenBank/DDBJ databases">
        <authorList>
            <person name="Mao J.F."/>
        </authorList>
    </citation>
    <scope>NUCLEOTIDE SEQUENCE</scope>
    <source>
        <strain evidence="1">Huo1</strain>
        <tissue evidence="1">Leaf</tissue>
    </source>
</reference>
<gene>
    <name evidence="1" type="ORF">SASPL_143427</name>
</gene>
<organism evidence="1">
    <name type="scientific">Salvia splendens</name>
    <name type="common">Scarlet sage</name>
    <dbReference type="NCBI Taxonomy" id="180675"/>
    <lineage>
        <taxon>Eukaryota</taxon>
        <taxon>Viridiplantae</taxon>
        <taxon>Streptophyta</taxon>
        <taxon>Embryophyta</taxon>
        <taxon>Tracheophyta</taxon>
        <taxon>Spermatophyta</taxon>
        <taxon>Magnoliopsida</taxon>
        <taxon>eudicotyledons</taxon>
        <taxon>Gunneridae</taxon>
        <taxon>Pentapetalae</taxon>
        <taxon>asterids</taxon>
        <taxon>lamiids</taxon>
        <taxon>Lamiales</taxon>
        <taxon>Lamiaceae</taxon>
        <taxon>Nepetoideae</taxon>
        <taxon>Mentheae</taxon>
        <taxon>Salviinae</taxon>
        <taxon>Salvia</taxon>
        <taxon>Salvia subgen. Calosphace</taxon>
        <taxon>core Calosphace</taxon>
    </lineage>
</organism>
<sequence>MIDLMFPEKEVETSELNDGAGLKIKSYLIKWTGDHSFERRLRLGWPLLKKNIATMVLESNAFTDLFYGRRHPLQQYGTKLLYVSDLLLLGRATVEEACSLLHWLDYEAGFGRLSMIVNFALVSANIGGFLAATSGLSFSTMGNSVEPLWTDLLDCNGRNLLHDTVHAIRIIGHCISPVPASVMAGAGEPEGAEGAEAVEVFSDGQKAPRCLAGRQKLLQSVKDKE</sequence>
<dbReference type="PANTHER" id="PTHR13617">
    <property type="entry name" value="PROTEIN ABHD18"/>
    <property type="match status" value="1"/>
</dbReference>
<keyword evidence="2" id="KW-1185">Reference proteome</keyword>
<protein>
    <submittedName>
        <fullName evidence="1">Uncharacterized protein</fullName>
    </submittedName>
</protein>
<comment type="caution">
    <text evidence="1">The sequence shown here is derived from an EMBL/GenBank/DDBJ whole genome shotgun (WGS) entry which is preliminary data.</text>
</comment>
<dbReference type="PANTHER" id="PTHR13617:SF14">
    <property type="entry name" value="PROTEIN ABHD18"/>
    <property type="match status" value="1"/>
</dbReference>
<proteinExistence type="predicted"/>
<dbReference type="EMBL" id="PNBA02000016">
    <property type="protein sequence ID" value="KAG6397261.1"/>
    <property type="molecule type" value="Genomic_DNA"/>
</dbReference>
<evidence type="ECO:0000313" key="1">
    <source>
        <dbReference type="EMBL" id="KAG6397261.1"/>
    </source>
</evidence>
<dbReference type="InterPro" id="IPR019149">
    <property type="entry name" value="ABHD18"/>
</dbReference>
<accession>A0A8X8WNV0</accession>
<evidence type="ECO:0000313" key="2">
    <source>
        <dbReference type="Proteomes" id="UP000298416"/>
    </source>
</evidence>
<dbReference type="AlphaFoldDB" id="A0A8X8WNV0"/>